<dbReference type="OrthoDB" id="212249at2"/>
<dbReference type="Pfam" id="PF13646">
    <property type="entry name" value="HEAT_2"/>
    <property type="match status" value="1"/>
</dbReference>
<dbReference type="InterPro" id="IPR011989">
    <property type="entry name" value="ARM-like"/>
</dbReference>
<name>A0A518FR33_9PLAN</name>
<dbReference type="SUPFAM" id="SSF48371">
    <property type="entry name" value="ARM repeat"/>
    <property type="match status" value="1"/>
</dbReference>
<sequence length="441" mass="49191">MSLFISGPVNPALFRLGWVMIPLLVGVSSLTPAHADLIKLKQGGEIRGKLIPDRPGTESSRSIETLGGGLIRLDAQQIEFVTNRPLVIEEYETRARQTADTVEAHLELAEWCRKNFLTTPRHQELEKVIKLDPDHAKARAALGYTKRDGEWMTRDQIMRKNGYVKYKGRYVSSAELELLEKNQADLEAERKWSKKINLWVTWVLSQNPQYQSEGLQNIQAIEDPHAVAGLARSLGKHENLSLRSLLVTTLQRIPGDLPLRPLAELALTDPHQAIREAALETLTERDASRAIVYFIEALKHKSNLIVQRAAAGLSAIGDREVVPELINALVTSHTYRVRVPDASSTYSFNSNGSFGGSGIVLPPDIEAGLLAGRYPNGVIVLPSQQPKVQMRTVSINHVHQNSAVLEALQKLTEQNFGYNQRLWRLWWTSAENQTGILPAIP</sequence>
<dbReference type="Proteomes" id="UP000320839">
    <property type="component" value="Chromosome"/>
</dbReference>
<dbReference type="AlphaFoldDB" id="A0A518FR33"/>
<dbReference type="Gene3D" id="1.25.10.10">
    <property type="entry name" value="Leucine-rich Repeat Variant"/>
    <property type="match status" value="1"/>
</dbReference>
<protein>
    <recommendedName>
        <fullName evidence="3">HEAT repeat protein</fullName>
    </recommendedName>
</protein>
<dbReference type="InterPro" id="IPR016024">
    <property type="entry name" value="ARM-type_fold"/>
</dbReference>
<proteinExistence type="predicted"/>
<reference evidence="1 2" key="1">
    <citation type="submission" date="2019-02" db="EMBL/GenBank/DDBJ databases">
        <title>Deep-cultivation of Planctomycetes and their phenomic and genomic characterization uncovers novel biology.</title>
        <authorList>
            <person name="Wiegand S."/>
            <person name="Jogler M."/>
            <person name="Boedeker C."/>
            <person name="Pinto D."/>
            <person name="Vollmers J."/>
            <person name="Rivas-Marin E."/>
            <person name="Kohn T."/>
            <person name="Peeters S.H."/>
            <person name="Heuer A."/>
            <person name="Rast P."/>
            <person name="Oberbeckmann S."/>
            <person name="Bunk B."/>
            <person name="Jeske O."/>
            <person name="Meyerdierks A."/>
            <person name="Storesund J.E."/>
            <person name="Kallscheuer N."/>
            <person name="Luecker S."/>
            <person name="Lage O.M."/>
            <person name="Pohl T."/>
            <person name="Merkel B.J."/>
            <person name="Hornburger P."/>
            <person name="Mueller R.-W."/>
            <person name="Bruemmer F."/>
            <person name="Labrenz M."/>
            <person name="Spormann A.M."/>
            <person name="Op den Camp H."/>
            <person name="Overmann J."/>
            <person name="Amann R."/>
            <person name="Jetten M.S.M."/>
            <person name="Mascher T."/>
            <person name="Medema M.H."/>
            <person name="Devos D.P."/>
            <person name="Kaster A.-K."/>
            <person name="Ovreas L."/>
            <person name="Rohde M."/>
            <person name="Galperin M.Y."/>
            <person name="Jogler C."/>
        </authorList>
    </citation>
    <scope>NUCLEOTIDE SEQUENCE [LARGE SCALE GENOMIC DNA]</scope>
    <source>
        <strain evidence="1 2">Pan153</strain>
    </source>
</reference>
<gene>
    <name evidence="1" type="ORF">Pan153_34720</name>
</gene>
<dbReference type="EMBL" id="CP036317">
    <property type="protein sequence ID" value="QDV18811.1"/>
    <property type="molecule type" value="Genomic_DNA"/>
</dbReference>
<evidence type="ECO:0000313" key="2">
    <source>
        <dbReference type="Proteomes" id="UP000320839"/>
    </source>
</evidence>
<organism evidence="1 2">
    <name type="scientific">Gimesia panareensis</name>
    <dbReference type="NCBI Taxonomy" id="2527978"/>
    <lineage>
        <taxon>Bacteria</taxon>
        <taxon>Pseudomonadati</taxon>
        <taxon>Planctomycetota</taxon>
        <taxon>Planctomycetia</taxon>
        <taxon>Planctomycetales</taxon>
        <taxon>Planctomycetaceae</taxon>
        <taxon>Gimesia</taxon>
    </lineage>
</organism>
<evidence type="ECO:0008006" key="3">
    <source>
        <dbReference type="Google" id="ProtNLM"/>
    </source>
</evidence>
<evidence type="ECO:0000313" key="1">
    <source>
        <dbReference type="EMBL" id="QDV18811.1"/>
    </source>
</evidence>
<dbReference type="RefSeq" id="WP_145456956.1">
    <property type="nucleotide sequence ID" value="NZ_CP036317.1"/>
</dbReference>
<accession>A0A518FR33</accession>